<keyword evidence="2" id="KW-1185">Reference proteome</keyword>
<proteinExistence type="predicted"/>
<dbReference type="Proteomes" id="UP000794436">
    <property type="component" value="Unassembled WGS sequence"/>
</dbReference>
<accession>A0A8K1CCK1</accession>
<dbReference type="AlphaFoldDB" id="A0A8K1CCK1"/>
<organism evidence="1 2">
    <name type="scientific">Pythium oligandrum</name>
    <name type="common">Mycoparasitic fungus</name>
    <dbReference type="NCBI Taxonomy" id="41045"/>
    <lineage>
        <taxon>Eukaryota</taxon>
        <taxon>Sar</taxon>
        <taxon>Stramenopiles</taxon>
        <taxon>Oomycota</taxon>
        <taxon>Peronosporomycetes</taxon>
        <taxon>Pythiales</taxon>
        <taxon>Pythiaceae</taxon>
        <taxon>Pythium</taxon>
    </lineage>
</organism>
<dbReference type="EMBL" id="SPLM01000108">
    <property type="protein sequence ID" value="TMW60640.1"/>
    <property type="molecule type" value="Genomic_DNA"/>
</dbReference>
<evidence type="ECO:0000313" key="1">
    <source>
        <dbReference type="EMBL" id="TMW60640.1"/>
    </source>
</evidence>
<sequence length="347" mass="40415">MADGSEMTSLATDMQASVGEKRRMLDEISKSIVHTRRCNKRALCTCLLRLESVFFQRNLSKRAARRSTRMTVKGKAVVKNLQQFEMDMKSLITSFLTPVELTVLGMVNHRMKKDVEEIAKNEAEAFVNRTKREHAIIEAEKHEAISWSRYMHVQKTCIHKMFVYYTGYRTGAMRDQYKQWAWGIVDVDPNEPSKTIMPNSWKFHDHQPWIPRRANGKNGEWILREPYKFGKAPKSFVEKVNEWALMIRPGSHITIAFQQPDATEVNWWEAQVWYAWRGDGREDPAIVYDPENDVNLTMSPNDLLAHFQANPTHVIDVCEVPKSVCRMCEKKGKSFYYCHLEKGHPML</sequence>
<evidence type="ECO:0000313" key="2">
    <source>
        <dbReference type="Proteomes" id="UP000794436"/>
    </source>
</evidence>
<dbReference type="OrthoDB" id="153948at2759"/>
<protein>
    <submittedName>
        <fullName evidence="1">Uncharacterized protein</fullName>
    </submittedName>
</protein>
<reference evidence="1" key="1">
    <citation type="submission" date="2019-03" db="EMBL/GenBank/DDBJ databases">
        <title>Long read genome sequence of the mycoparasitic Pythium oligandrum ATCC 38472 isolated from sugarbeet rhizosphere.</title>
        <authorList>
            <person name="Gaulin E."/>
        </authorList>
    </citation>
    <scope>NUCLEOTIDE SEQUENCE</scope>
    <source>
        <strain evidence="1">ATCC 38472_TT</strain>
    </source>
</reference>
<comment type="caution">
    <text evidence="1">The sequence shown here is derived from an EMBL/GenBank/DDBJ whole genome shotgun (WGS) entry which is preliminary data.</text>
</comment>
<name>A0A8K1CCK1_PYTOL</name>
<gene>
    <name evidence="1" type="ORF">Poli38472_000682</name>
</gene>